<organism evidence="3 4">
    <name type="scientific">Fraxinus pennsylvanica</name>
    <dbReference type="NCBI Taxonomy" id="56036"/>
    <lineage>
        <taxon>Eukaryota</taxon>
        <taxon>Viridiplantae</taxon>
        <taxon>Streptophyta</taxon>
        <taxon>Embryophyta</taxon>
        <taxon>Tracheophyta</taxon>
        <taxon>Spermatophyta</taxon>
        <taxon>Magnoliopsida</taxon>
        <taxon>eudicotyledons</taxon>
        <taxon>Gunneridae</taxon>
        <taxon>Pentapetalae</taxon>
        <taxon>asterids</taxon>
        <taxon>lamiids</taxon>
        <taxon>Lamiales</taxon>
        <taxon>Oleaceae</taxon>
        <taxon>Oleeae</taxon>
        <taxon>Fraxinus</taxon>
    </lineage>
</organism>
<protein>
    <submittedName>
        <fullName evidence="3">Uncharacterized protein</fullName>
    </submittedName>
</protein>
<gene>
    <name evidence="3" type="ORF">FPE_LOCUS34226</name>
</gene>
<dbReference type="AlphaFoldDB" id="A0AAD2AEY8"/>
<accession>A0AAD2AEY8</accession>
<feature type="signal peptide" evidence="2">
    <location>
        <begin position="1"/>
        <end position="19"/>
    </location>
</feature>
<dbReference type="EMBL" id="OU503058">
    <property type="protein sequence ID" value="CAI9786796.1"/>
    <property type="molecule type" value="Genomic_DNA"/>
</dbReference>
<proteinExistence type="predicted"/>
<sequence length="268" mass="30149">MFMLHLDICLVLNIIHTLTNQNLFTFWCSVSDLLDYISPDQQSKAADARRMQVTLTSRHMVKSTGQAHTQEGRNERLIDLLLDRRYKGSAGNLTLSRKGFRRRVCSACKATTILPEVTSTPDLVTRDTEIIICRGDRGDDVNNEVVAGNEISKPQPVSTELQNVAVENPSPERNLPECRGHQMITRKECTSADDKTDTNSSEKSFKTSEIANYYHGETVQETNSGKGWQEANSKGRSGNGAGRKFNRRHPDLAKLKINSEYSSFRDRL</sequence>
<feature type="compositionally biased region" description="Polar residues" evidence="1">
    <location>
        <begin position="219"/>
        <end position="236"/>
    </location>
</feature>
<keyword evidence="2" id="KW-0732">Signal</keyword>
<feature type="region of interest" description="Disordered" evidence="1">
    <location>
        <begin position="189"/>
        <end position="250"/>
    </location>
</feature>
<keyword evidence="4" id="KW-1185">Reference proteome</keyword>
<evidence type="ECO:0000256" key="1">
    <source>
        <dbReference type="SAM" id="MobiDB-lite"/>
    </source>
</evidence>
<evidence type="ECO:0000313" key="4">
    <source>
        <dbReference type="Proteomes" id="UP000834106"/>
    </source>
</evidence>
<name>A0AAD2AEY8_9LAMI</name>
<reference evidence="3" key="1">
    <citation type="submission" date="2023-05" db="EMBL/GenBank/DDBJ databases">
        <authorList>
            <person name="Huff M."/>
        </authorList>
    </citation>
    <scope>NUCLEOTIDE SEQUENCE</scope>
</reference>
<dbReference type="Proteomes" id="UP000834106">
    <property type="component" value="Chromosome 23"/>
</dbReference>
<feature type="chain" id="PRO_5042046874" evidence="2">
    <location>
        <begin position="20"/>
        <end position="268"/>
    </location>
</feature>
<feature type="compositionally biased region" description="Polar residues" evidence="1">
    <location>
        <begin position="198"/>
        <end position="210"/>
    </location>
</feature>
<evidence type="ECO:0000256" key="2">
    <source>
        <dbReference type="SAM" id="SignalP"/>
    </source>
</evidence>
<evidence type="ECO:0000313" key="3">
    <source>
        <dbReference type="EMBL" id="CAI9786796.1"/>
    </source>
</evidence>